<evidence type="ECO:0000313" key="6">
    <source>
        <dbReference type="EMBL" id="HFJ53113.1"/>
    </source>
</evidence>
<dbReference type="EMBL" id="DSKA01000225">
    <property type="protein sequence ID" value="HEE18523.1"/>
    <property type="molecule type" value="Genomic_DNA"/>
</dbReference>
<name>A0A7C3EY73_UNCW3</name>
<dbReference type="PROSITE" id="PS50194">
    <property type="entry name" value="FILAMIN_REPEAT"/>
    <property type="match status" value="1"/>
</dbReference>
<dbReference type="PANTHER" id="PTHR36194:SF1">
    <property type="entry name" value="S-LAYER-LIKE PROTEIN"/>
    <property type="match status" value="1"/>
</dbReference>
<feature type="domain" description="Zinc-ribbon" evidence="3">
    <location>
        <begin position="25"/>
        <end position="46"/>
    </location>
</feature>
<comment type="caution">
    <text evidence="6">The sequence shown here is derived from an EMBL/GenBank/DDBJ whole genome shotgun (WGS) entry which is preliminary data.</text>
</comment>
<dbReference type="AlphaFoldDB" id="A0A7C3EY73"/>
<feature type="transmembrane region" description="Helical" evidence="1">
    <location>
        <begin position="318"/>
        <end position="337"/>
    </location>
</feature>
<organism evidence="6">
    <name type="scientific">candidate division WOR-3 bacterium</name>
    <dbReference type="NCBI Taxonomy" id="2052148"/>
    <lineage>
        <taxon>Bacteria</taxon>
        <taxon>Bacteria division WOR-3</taxon>
    </lineage>
</organism>
<sequence>MDRKVVKVLLCILLVITVAWAEKICPNCGTANRDDARFCKKCGARLPEPESRPSLPRLRVTASVEGNSVIITSEPSGATVRIDDIERGKTPLTITELAPGRHEMEVRLAGYQTYYSSFNITARLATLVVTSDPTGADIYLDGVYKGKTTETGLTISRVPFGSHSISARLTGYQEATKLVEVRESGPIGILIKLGTSRGFLSVTTRPSGADVIANGRKLGTAPLVTALAPDRYALTLSKPGYEDWLGYVNIGYGETTAVNQTLSRLPQRQLPILLTGIVLSAGGALSALMGEKSYAAYQQATSTQEAIRLRQETERWDMLRNIGFGAGAGCIGLYFIIRW</sequence>
<dbReference type="Pfam" id="PF08308">
    <property type="entry name" value="PEGA"/>
    <property type="match status" value="3"/>
</dbReference>
<dbReference type="EMBL" id="DSLG01000007">
    <property type="protein sequence ID" value="HEA87584.1"/>
    <property type="molecule type" value="Genomic_DNA"/>
</dbReference>
<dbReference type="PANTHER" id="PTHR36194">
    <property type="entry name" value="S-LAYER-LIKE PROTEIN"/>
    <property type="match status" value="1"/>
</dbReference>
<evidence type="ECO:0000259" key="3">
    <source>
        <dbReference type="Pfam" id="PF13240"/>
    </source>
</evidence>
<feature type="domain" description="PEGA" evidence="2">
    <location>
        <begin position="199"/>
        <end position="264"/>
    </location>
</feature>
<dbReference type="InterPro" id="IPR038587">
    <property type="entry name" value="Ribosomal_eL40_sf"/>
</dbReference>
<keyword evidence="1" id="KW-0472">Membrane</keyword>
<accession>A0A7C3EY73</accession>
<proteinExistence type="predicted"/>
<evidence type="ECO:0000313" key="4">
    <source>
        <dbReference type="EMBL" id="HEA87584.1"/>
    </source>
</evidence>
<evidence type="ECO:0000313" key="5">
    <source>
        <dbReference type="EMBL" id="HEE18523.1"/>
    </source>
</evidence>
<dbReference type="EMBL" id="DSTU01000001">
    <property type="protein sequence ID" value="HFJ53113.1"/>
    <property type="molecule type" value="Genomic_DNA"/>
</dbReference>
<dbReference type="Pfam" id="PF13240">
    <property type="entry name" value="Zn_Ribbon_1"/>
    <property type="match status" value="1"/>
</dbReference>
<evidence type="ECO:0000259" key="2">
    <source>
        <dbReference type="Pfam" id="PF08308"/>
    </source>
</evidence>
<gene>
    <name evidence="5" type="ORF">ENP62_03100</name>
    <name evidence="4" type="ORF">ENP94_06205</name>
    <name evidence="6" type="ORF">ENS16_00250</name>
</gene>
<feature type="domain" description="PEGA" evidence="2">
    <location>
        <begin position="125"/>
        <end position="183"/>
    </location>
</feature>
<feature type="domain" description="PEGA" evidence="2">
    <location>
        <begin position="68"/>
        <end position="121"/>
    </location>
</feature>
<dbReference type="Gene3D" id="4.10.1060.50">
    <property type="match status" value="1"/>
</dbReference>
<keyword evidence="1" id="KW-0812">Transmembrane</keyword>
<keyword evidence="1" id="KW-1133">Transmembrane helix</keyword>
<dbReference type="InterPro" id="IPR026870">
    <property type="entry name" value="Zinc_ribbon_dom"/>
</dbReference>
<protein>
    <submittedName>
        <fullName evidence="6">PEGA domain-containing protein</fullName>
    </submittedName>
</protein>
<dbReference type="InterPro" id="IPR017868">
    <property type="entry name" value="Filamin/ABP280_repeat-like"/>
</dbReference>
<dbReference type="InterPro" id="IPR013229">
    <property type="entry name" value="PEGA"/>
</dbReference>
<reference evidence="6" key="1">
    <citation type="journal article" date="2020" name="mSystems">
        <title>Genome- and Community-Level Interaction Insights into Carbon Utilization and Element Cycling Functions of Hydrothermarchaeota in Hydrothermal Sediment.</title>
        <authorList>
            <person name="Zhou Z."/>
            <person name="Liu Y."/>
            <person name="Xu W."/>
            <person name="Pan J."/>
            <person name="Luo Z.H."/>
            <person name="Li M."/>
        </authorList>
    </citation>
    <scope>NUCLEOTIDE SEQUENCE [LARGE SCALE GENOMIC DNA]</scope>
    <source>
        <strain evidence="5">SpSt-236</strain>
        <strain evidence="4">SpSt-265</strain>
        <strain evidence="6">SpSt-465</strain>
    </source>
</reference>
<feature type="transmembrane region" description="Helical" evidence="1">
    <location>
        <begin position="270"/>
        <end position="289"/>
    </location>
</feature>
<evidence type="ECO:0000256" key="1">
    <source>
        <dbReference type="SAM" id="Phobius"/>
    </source>
</evidence>